<dbReference type="SMART" id="SM00670">
    <property type="entry name" value="PINc"/>
    <property type="match status" value="1"/>
</dbReference>
<feature type="region of interest" description="Disordered" evidence="1">
    <location>
        <begin position="368"/>
        <end position="389"/>
    </location>
</feature>
<dbReference type="Gene3D" id="1.25.40.10">
    <property type="entry name" value="Tetratricopeptide repeat domain"/>
    <property type="match status" value="1"/>
</dbReference>
<feature type="compositionally biased region" description="Basic residues" evidence="1">
    <location>
        <begin position="566"/>
        <end position="577"/>
    </location>
</feature>
<feature type="compositionally biased region" description="Low complexity" evidence="1">
    <location>
        <begin position="598"/>
        <end position="614"/>
    </location>
</feature>
<keyword evidence="4" id="KW-1185">Reference proteome</keyword>
<feature type="compositionally biased region" description="Low complexity" evidence="1">
    <location>
        <begin position="65"/>
        <end position="86"/>
    </location>
</feature>
<feature type="compositionally biased region" description="Polar residues" evidence="1">
    <location>
        <begin position="14"/>
        <end position="37"/>
    </location>
</feature>
<dbReference type="GO" id="GO:0004540">
    <property type="term" value="F:RNA nuclease activity"/>
    <property type="evidence" value="ECO:0007669"/>
    <property type="project" value="UniProtKB-ARBA"/>
</dbReference>
<dbReference type="SUPFAM" id="SSF88723">
    <property type="entry name" value="PIN domain-like"/>
    <property type="match status" value="1"/>
</dbReference>
<dbReference type="InterPro" id="IPR011990">
    <property type="entry name" value="TPR-like_helical_dom_sf"/>
</dbReference>
<dbReference type="GO" id="GO:0042162">
    <property type="term" value="F:telomeric DNA binding"/>
    <property type="evidence" value="ECO:0007669"/>
    <property type="project" value="TreeGrafter"/>
</dbReference>
<feature type="region of interest" description="Disordered" evidence="1">
    <location>
        <begin position="538"/>
        <end position="627"/>
    </location>
</feature>
<feature type="compositionally biased region" description="Basic and acidic residues" evidence="1">
    <location>
        <begin position="1"/>
        <end position="13"/>
    </location>
</feature>
<feature type="compositionally biased region" description="Polar residues" evidence="1">
    <location>
        <begin position="210"/>
        <end position="219"/>
    </location>
</feature>
<dbReference type="Proteomes" id="UP000765509">
    <property type="component" value="Unassembled WGS sequence"/>
</dbReference>
<dbReference type="InterPro" id="IPR002716">
    <property type="entry name" value="PIN_dom"/>
</dbReference>
<dbReference type="GO" id="GO:0070034">
    <property type="term" value="F:telomerase RNA binding"/>
    <property type="evidence" value="ECO:0007669"/>
    <property type="project" value="TreeGrafter"/>
</dbReference>
<name>A0A9Q3D9I2_9BASI</name>
<dbReference type="PANTHER" id="PTHR15696:SF0">
    <property type="entry name" value="TELOMERASE-BINDING PROTEIN EST1A"/>
    <property type="match status" value="1"/>
</dbReference>
<feature type="domain" description="PIN" evidence="2">
    <location>
        <begin position="1297"/>
        <end position="1464"/>
    </location>
</feature>
<feature type="region of interest" description="Disordered" evidence="1">
    <location>
        <begin position="854"/>
        <end position="873"/>
    </location>
</feature>
<feature type="region of interest" description="Disordered" evidence="1">
    <location>
        <begin position="1"/>
        <end position="43"/>
    </location>
</feature>
<dbReference type="SUPFAM" id="SSF48452">
    <property type="entry name" value="TPR-like"/>
    <property type="match status" value="1"/>
</dbReference>
<dbReference type="InterPro" id="IPR029060">
    <property type="entry name" value="PIN-like_dom_sf"/>
</dbReference>
<feature type="compositionally biased region" description="Polar residues" evidence="1">
    <location>
        <begin position="103"/>
        <end position="123"/>
    </location>
</feature>
<dbReference type="OrthoDB" id="2017974at2759"/>
<dbReference type="Pfam" id="PF13638">
    <property type="entry name" value="PIN_4"/>
    <property type="match status" value="1"/>
</dbReference>
<feature type="compositionally biased region" description="Polar residues" evidence="1">
    <location>
        <begin position="227"/>
        <end position="248"/>
    </location>
</feature>
<feature type="region of interest" description="Disordered" evidence="1">
    <location>
        <begin position="1201"/>
        <end position="1225"/>
    </location>
</feature>
<feature type="compositionally biased region" description="Basic and acidic residues" evidence="1">
    <location>
        <begin position="368"/>
        <end position="381"/>
    </location>
</feature>
<dbReference type="PANTHER" id="PTHR15696">
    <property type="entry name" value="SMG-7 SUPPRESSOR WITH MORPHOLOGICAL EFFECT ON GENITALIA PROTEIN 7"/>
    <property type="match status" value="1"/>
</dbReference>
<dbReference type="GO" id="GO:0005697">
    <property type="term" value="C:telomerase holoenzyme complex"/>
    <property type="evidence" value="ECO:0007669"/>
    <property type="project" value="TreeGrafter"/>
</dbReference>
<dbReference type="EMBL" id="AVOT02013473">
    <property type="protein sequence ID" value="MBW0496157.1"/>
    <property type="molecule type" value="Genomic_DNA"/>
</dbReference>
<dbReference type="Pfam" id="PF10373">
    <property type="entry name" value="EST1_DNA_bind"/>
    <property type="match status" value="1"/>
</dbReference>
<feature type="compositionally biased region" description="Basic and acidic residues" evidence="1">
    <location>
        <begin position="1201"/>
        <end position="1211"/>
    </location>
</feature>
<reference evidence="3" key="1">
    <citation type="submission" date="2021-03" db="EMBL/GenBank/DDBJ databases">
        <title>Draft genome sequence of rust myrtle Austropuccinia psidii MF-1, a brazilian biotype.</title>
        <authorList>
            <person name="Quecine M.C."/>
            <person name="Pachon D.M.R."/>
            <person name="Bonatelli M.L."/>
            <person name="Correr F.H."/>
            <person name="Franceschini L.M."/>
            <person name="Leite T.F."/>
            <person name="Margarido G.R.A."/>
            <person name="Almeida C.A."/>
            <person name="Ferrarezi J.A."/>
            <person name="Labate C.A."/>
        </authorList>
    </citation>
    <scope>NUCLEOTIDE SEQUENCE</scope>
    <source>
        <strain evidence="3">MF-1</strain>
    </source>
</reference>
<dbReference type="CDD" id="cd09880">
    <property type="entry name" value="PIN_Smg5-6-like"/>
    <property type="match status" value="1"/>
</dbReference>
<organism evidence="3 4">
    <name type="scientific">Austropuccinia psidii MF-1</name>
    <dbReference type="NCBI Taxonomy" id="1389203"/>
    <lineage>
        <taxon>Eukaryota</taxon>
        <taxon>Fungi</taxon>
        <taxon>Dikarya</taxon>
        <taxon>Basidiomycota</taxon>
        <taxon>Pucciniomycotina</taxon>
        <taxon>Pucciniomycetes</taxon>
        <taxon>Pucciniales</taxon>
        <taxon>Sphaerophragmiaceae</taxon>
        <taxon>Austropuccinia</taxon>
    </lineage>
</organism>
<dbReference type="Gene3D" id="3.40.50.1010">
    <property type="entry name" value="5'-nuclease"/>
    <property type="match status" value="1"/>
</dbReference>
<dbReference type="InterPro" id="IPR045153">
    <property type="entry name" value="Est1/Ebs1-like"/>
</dbReference>
<protein>
    <recommendedName>
        <fullName evidence="2">PIN domain-containing protein</fullName>
    </recommendedName>
</protein>
<dbReference type="InterPro" id="IPR018834">
    <property type="entry name" value="DNA/RNA-bd_Est1-type"/>
</dbReference>
<feature type="region of interest" description="Disordered" evidence="1">
    <location>
        <begin position="181"/>
        <end position="279"/>
    </location>
</feature>
<evidence type="ECO:0000259" key="2">
    <source>
        <dbReference type="SMART" id="SM00670"/>
    </source>
</evidence>
<feature type="region of interest" description="Disordered" evidence="1">
    <location>
        <begin position="103"/>
        <end position="166"/>
    </location>
</feature>
<accession>A0A9Q3D9I2</accession>
<feature type="compositionally biased region" description="Basic residues" evidence="1">
    <location>
        <begin position="196"/>
        <end position="207"/>
    </location>
</feature>
<feature type="region of interest" description="Disordered" evidence="1">
    <location>
        <begin position="55"/>
        <end position="86"/>
    </location>
</feature>
<evidence type="ECO:0000256" key="1">
    <source>
        <dbReference type="SAM" id="MobiDB-lite"/>
    </source>
</evidence>
<sequence length="1496" mass="169432">MSQETSKNHDKTDVNQQPISNVLNSSKNLSRSSQTNKNQKDGARTLLDAVTAYQRRTARAERTSQRQNLNQNQNPTNSINNANSKSINSLNSKIDHQKFIKSTNSNSKNQHGSNDISFSSSNTHNDDYVNKNFQRSNVNSNSLMINPSSSNHHQNKFFTNKNSNLSIPTKSDSKLFDLNSNSLNSSNRSANEKAKSKILIRNHKKPIKPNSIQNDQSPNGLIDDYGSSHSNPSYTSVSPIKHSTSNLRSNDHHQDRNWKSKKLPLRGNLNEPRQLFDPRKHDPVKFANAQRTNETNSKGSMISIPNNDSHSPIKFHSIQNGFKDDPNHRIEEEDERNHLIVSLKQAYKRIVNLEAALRDEENIAKSKNEEMKTREIRDSQHYSRQSVSQPTALLKIHTPQNRNEEDYWVKLAKQHQELAEAHHLFLQMALDPRLPASMHALPQKYNTPSRLWQTAFHQLLERLRHALPQSSNSTKADQTSQLLLEQMTDFIYFAYGFYTALLEEQRLLPFKSVWIEQLGDLARYRMAVAGLMSKLAGQNHNNKPSLVSSQTKINQDHTHVAGQRTNKQKIRSRFRRRPREDQGNSSILESQASLHTHSISPSQLSSQSVSLQRSPSPPPPPLRNVGGSIGLAALGDWDFEEQEIWRATAKDWYSKGLAENPGTGRLHHHLALLSKGDELRALYHYCKSLTASHPYLPARESILPFFEQEHQFRRSRPEVSINDLFVHLHGMLFTRIQLDDFENELARFIEKLTEDRLLSERQGRALRELDRCASLISTQPTMSDASWAMMGAINICALLQYGAEDGVIRAAQQLRQNPSQAMHSRHAYGKGSLQGSFSTSKSAMIAPQAILLSHPTNINPSTPKAGDTGPRRLSASIGSEDGLLSFDNNIESSLPLDHPPLIVNGENIVEDDQAQTLMIRRIEADENDEESGPPVFMLAARFTFEIFKDVLQQDCDILCPYLTIILTFLASISSNSRVMRKLERFVPWGPLALFLNRIPKPISAQLSNLSGQETMGSQSGVSSKFRLQDSPLLEDWCLRGMECTCKSLFGRGLWKSHKSAHVPTSSVSNSMAEHSQPFLNILPSDWNIDSEMDALTALSGGLELGRRSVENFPIHDKSEIVQGPYGSEARWKRVGLVASWFIRSAPCFEYEPHSEYGQKCFVISTPLKQKIKRWDIEAKREQEEQRKLNLQKTARERRIAEFDEELDRRQSEDDDDEDDDDDNACDNELVKSLKARRRELKALLNQTKKAPHHDLSRRTPRQVSMSQTDSPLKTADAVNQRKGSKNLSKLNAFPGYTALVFDTNILIGKLSIVKELLESKLFTIIIPLVVITELDGLKKKANDQENQSRCLGQDALQAIRYLESSIKTYSRWLKIQTSKGNYLRDLSIRSEEINFQDQGARVNEVGISTNEARNLDDVVLRATIWQLEHFSNRLPTAIADQKSFEEDEKPEKVILVTLDRNLRLKARARGMVAADEKQIISLVDSTKPKAGSTMKG</sequence>
<feature type="compositionally biased region" description="Polar residues" evidence="1">
    <location>
        <begin position="583"/>
        <end position="597"/>
    </location>
</feature>
<feature type="region of interest" description="Disordered" evidence="1">
    <location>
        <begin position="1244"/>
        <end position="1280"/>
    </location>
</feature>
<feature type="compositionally biased region" description="Polar residues" evidence="1">
    <location>
        <begin position="538"/>
        <end position="553"/>
    </location>
</feature>
<feature type="compositionally biased region" description="Basic and acidic residues" evidence="1">
    <location>
        <begin position="249"/>
        <end position="258"/>
    </location>
</feature>
<evidence type="ECO:0000313" key="3">
    <source>
        <dbReference type="EMBL" id="MBW0496157.1"/>
    </source>
</evidence>
<evidence type="ECO:0000313" key="4">
    <source>
        <dbReference type="Proteomes" id="UP000765509"/>
    </source>
</evidence>
<gene>
    <name evidence="3" type="ORF">O181_035872</name>
</gene>
<feature type="compositionally biased region" description="Acidic residues" evidence="1">
    <location>
        <begin position="1212"/>
        <end position="1225"/>
    </location>
</feature>
<feature type="compositionally biased region" description="Polar residues" evidence="1">
    <location>
        <begin position="1261"/>
        <end position="1271"/>
    </location>
</feature>
<comment type="caution">
    <text evidence="3">The sequence shown here is derived from an EMBL/GenBank/DDBJ whole genome shotgun (WGS) entry which is preliminary data.</text>
</comment>
<proteinExistence type="predicted"/>
<dbReference type="FunFam" id="3.40.50.1010:FF:000056">
    <property type="entry name" value="Unplaced genomic scaffold supercont1.1, whole genome shotgun sequence"/>
    <property type="match status" value="1"/>
</dbReference>
<feature type="compositionally biased region" description="Polar residues" evidence="1">
    <location>
        <begin position="131"/>
        <end position="166"/>
    </location>
</feature>
<dbReference type="GO" id="GO:0000184">
    <property type="term" value="P:nuclear-transcribed mRNA catabolic process, nonsense-mediated decay"/>
    <property type="evidence" value="ECO:0007669"/>
    <property type="project" value="TreeGrafter"/>
</dbReference>